<dbReference type="Pfam" id="PF10648">
    <property type="entry name" value="Gmad2"/>
    <property type="match status" value="1"/>
</dbReference>
<keyword evidence="1" id="KW-1133">Transmembrane helix</keyword>
<evidence type="ECO:0000256" key="1">
    <source>
        <dbReference type="SAM" id="Phobius"/>
    </source>
</evidence>
<evidence type="ECO:0000313" key="3">
    <source>
        <dbReference type="EMBL" id="KKQ67405.1"/>
    </source>
</evidence>
<feature type="domain" description="Bacterial spore germination immunoglobulin-like" evidence="2">
    <location>
        <begin position="122"/>
        <end position="212"/>
    </location>
</feature>
<gene>
    <name evidence="3" type="ORF">US86_C0001G0332</name>
</gene>
<organism evidence="3 4">
    <name type="scientific">Candidatus Daviesbacteria bacterium GW2011_GWA2_38_24</name>
    <dbReference type="NCBI Taxonomy" id="1618422"/>
    <lineage>
        <taxon>Bacteria</taxon>
        <taxon>Candidatus Daviesiibacteriota</taxon>
    </lineage>
</organism>
<dbReference type="InterPro" id="IPR018911">
    <property type="entry name" value="Gmad2_Ig-like_dom"/>
</dbReference>
<dbReference type="EMBL" id="LBUP01000001">
    <property type="protein sequence ID" value="KKQ67405.1"/>
    <property type="molecule type" value="Genomic_DNA"/>
</dbReference>
<accession>A0A0G0JWA7</accession>
<protein>
    <recommendedName>
        <fullName evidence="2">Bacterial spore germination immunoglobulin-like domain-containing protein</fullName>
    </recommendedName>
</protein>
<sequence length="225" mass="25214">MLNRIITFIFIFFIFLLIATAIFFKFTKKPLSNMVPTEDVKGIQTVQGKVFNVSSTTSIITIIHENSEIALITTPETKIFDDTNILITAKDLRKGFKVTATGEQSSENTLTTEEIKIDKMPNIVVFSPTNLEDVGKSFLISGIARVFENKLSIMLTNSRTNTVLIKKTIDAKSPDTGKFVDFEYLTKIGNASLNDQDPLVLEVYSNSPKDGEKINYVSLNLIFRK</sequence>
<keyword evidence="1" id="KW-0472">Membrane</keyword>
<evidence type="ECO:0000313" key="4">
    <source>
        <dbReference type="Proteomes" id="UP000034235"/>
    </source>
</evidence>
<evidence type="ECO:0000259" key="2">
    <source>
        <dbReference type="Pfam" id="PF10648"/>
    </source>
</evidence>
<reference evidence="3 4" key="1">
    <citation type="journal article" date="2015" name="Nature">
        <title>rRNA introns, odd ribosomes, and small enigmatic genomes across a large radiation of phyla.</title>
        <authorList>
            <person name="Brown C.T."/>
            <person name="Hug L.A."/>
            <person name="Thomas B.C."/>
            <person name="Sharon I."/>
            <person name="Castelle C.J."/>
            <person name="Singh A."/>
            <person name="Wilkins M.J."/>
            <person name="Williams K.H."/>
            <person name="Banfield J.F."/>
        </authorList>
    </citation>
    <scope>NUCLEOTIDE SEQUENCE [LARGE SCALE GENOMIC DNA]</scope>
</reference>
<dbReference type="AlphaFoldDB" id="A0A0G0JWA7"/>
<comment type="caution">
    <text evidence="3">The sequence shown here is derived from an EMBL/GenBank/DDBJ whole genome shotgun (WGS) entry which is preliminary data.</text>
</comment>
<proteinExistence type="predicted"/>
<keyword evidence="1" id="KW-0812">Transmembrane</keyword>
<name>A0A0G0JWA7_9BACT</name>
<dbReference type="Proteomes" id="UP000034235">
    <property type="component" value="Unassembled WGS sequence"/>
</dbReference>
<feature type="transmembrane region" description="Helical" evidence="1">
    <location>
        <begin position="6"/>
        <end position="24"/>
    </location>
</feature>